<name>A0ABV3PT99_9HYPH</name>
<keyword evidence="1" id="KW-0472">Membrane</keyword>
<dbReference type="RefSeq" id="WP_311933127.1">
    <property type="nucleotide sequence ID" value="NZ_JAVSCS010000004.1"/>
</dbReference>
<evidence type="ECO:0008006" key="6">
    <source>
        <dbReference type="Google" id="ProtNLM"/>
    </source>
</evidence>
<proteinExistence type="predicted"/>
<evidence type="ECO:0000313" key="2">
    <source>
        <dbReference type="EMBL" id="MEW9308691.1"/>
    </source>
</evidence>
<accession>A0ABV3PT99</accession>
<comment type="caution">
    <text evidence="2">The sequence shown here is derived from an EMBL/GenBank/DDBJ whole genome shotgun (WGS) entry which is preliminary data.</text>
</comment>
<keyword evidence="1" id="KW-0812">Transmembrane</keyword>
<dbReference type="Proteomes" id="UP001555786">
    <property type="component" value="Unassembled WGS sequence"/>
</dbReference>
<sequence length="97" mass="10322">MSALPAFTRLLQIFGAGIVALSLAWWWITYQDVIGYNYLSLPDAGLCLVSNSDICQLARSLCRSTHPLAIIAYWSASLWIGVAALCASLATGTAGDA</sequence>
<evidence type="ECO:0000313" key="3">
    <source>
        <dbReference type="EMBL" id="MFC2249700.1"/>
    </source>
</evidence>
<dbReference type="Proteomes" id="UP001595190">
    <property type="component" value="Unassembled WGS sequence"/>
</dbReference>
<evidence type="ECO:0000313" key="4">
    <source>
        <dbReference type="Proteomes" id="UP001555786"/>
    </source>
</evidence>
<dbReference type="EMBL" id="JBFNQD010000010">
    <property type="protein sequence ID" value="MEW9308691.1"/>
    <property type="molecule type" value="Genomic_DNA"/>
</dbReference>
<evidence type="ECO:0000313" key="5">
    <source>
        <dbReference type="Proteomes" id="UP001595190"/>
    </source>
</evidence>
<evidence type="ECO:0000256" key="1">
    <source>
        <dbReference type="SAM" id="Phobius"/>
    </source>
</evidence>
<protein>
    <recommendedName>
        <fullName evidence="6">Transmembrane protein</fullName>
    </recommendedName>
</protein>
<gene>
    <name evidence="2" type="ORF">ABXS05_24265</name>
    <name evidence="3" type="ORF">ACETRX_08770</name>
</gene>
<reference evidence="2 4" key="1">
    <citation type="submission" date="2024-07" db="EMBL/GenBank/DDBJ databases">
        <title>Description of Labrys sedimenti sp. nov., isolated from a diclofenac-degrading enrichment culture.</title>
        <authorList>
            <person name="Tancsics A."/>
            <person name="Csepanyi A."/>
        </authorList>
    </citation>
    <scope>NUCLEOTIDE SEQUENCE [LARGE SCALE GENOMIC DNA]</scope>
    <source>
        <strain evidence="2 4">LMG 23578</strain>
    </source>
</reference>
<dbReference type="EMBL" id="JBHGPK010000002">
    <property type="protein sequence ID" value="MFC2249700.1"/>
    <property type="molecule type" value="Genomic_DNA"/>
</dbReference>
<keyword evidence="4" id="KW-1185">Reference proteome</keyword>
<feature type="transmembrane region" description="Helical" evidence="1">
    <location>
        <begin position="68"/>
        <end position="90"/>
    </location>
</feature>
<feature type="transmembrane region" description="Helical" evidence="1">
    <location>
        <begin position="6"/>
        <end position="28"/>
    </location>
</feature>
<keyword evidence="1" id="KW-1133">Transmembrane helix</keyword>
<reference evidence="3 5" key="2">
    <citation type="submission" date="2024-09" db="EMBL/GenBank/DDBJ databases">
        <title>Description of Labrys sedimenti sp. nov., isolated from a diclofenac-degrading enrichment culture, and genome-based reclassification of Labrys portucalensis as a later heterotypic synonym of Labrys neptuniae.</title>
        <authorList>
            <person name="Tancsics A."/>
            <person name="Csepanyi A."/>
        </authorList>
    </citation>
    <scope>NUCLEOTIDE SEQUENCE [LARGE SCALE GENOMIC DNA]</scope>
    <source>
        <strain evidence="3 5">LMG 23412</strain>
    </source>
</reference>
<organism evidence="2 4">
    <name type="scientific">Labrys neptuniae</name>
    <dbReference type="NCBI Taxonomy" id="376174"/>
    <lineage>
        <taxon>Bacteria</taxon>
        <taxon>Pseudomonadati</taxon>
        <taxon>Pseudomonadota</taxon>
        <taxon>Alphaproteobacteria</taxon>
        <taxon>Hyphomicrobiales</taxon>
        <taxon>Xanthobacteraceae</taxon>
        <taxon>Labrys</taxon>
    </lineage>
</organism>